<reference evidence="2 3" key="1">
    <citation type="submission" date="2012-05" db="EMBL/GenBank/DDBJ databases">
        <title>Genomic Sequence of Streptococcus mitis SPAR10.</title>
        <authorList>
            <person name="Chancey S."/>
            <person name="Kumar N."/>
            <person name="Sengamalay N."/>
            <person name="Matthews C."/>
            <person name="Hine E."/>
            <person name="Pallavajjal A."/>
            <person name="Abolude O."/>
            <person name="Daugherty S.C."/>
            <person name="Parankush S.P."/>
            <person name="Sadzewicz L."/>
            <person name="Tallon L.J."/>
            <person name="Farley M.M."/>
            <person name="Baughman W."/>
            <person name="McGee L."/>
            <person name="Stephens D.S."/>
            <person name="Tettelin H."/>
        </authorList>
    </citation>
    <scope>NUCLEOTIDE SEQUENCE [LARGE SCALE GENOMIC DNA]</scope>
    <source>
        <strain evidence="2 3">SPAR10</strain>
    </source>
</reference>
<dbReference type="PATRIC" id="fig|1159208.3.peg.461"/>
<protein>
    <recommendedName>
        <fullName evidence="4">Bacteriocin</fullName>
    </recommendedName>
</protein>
<organism evidence="2 3">
    <name type="scientific">Streptococcus infantis SPAR10</name>
    <dbReference type="NCBI Taxonomy" id="1159208"/>
    <lineage>
        <taxon>Bacteria</taxon>
        <taxon>Bacillati</taxon>
        <taxon>Bacillota</taxon>
        <taxon>Bacilli</taxon>
        <taxon>Lactobacillales</taxon>
        <taxon>Streptococcaceae</taxon>
        <taxon>Streptococcus</taxon>
    </lineage>
</organism>
<dbReference type="AlphaFoldDB" id="J1SE08"/>
<feature type="transmembrane region" description="Helical" evidence="1">
    <location>
        <begin position="12"/>
        <end position="34"/>
    </location>
</feature>
<accession>J1SE08</accession>
<evidence type="ECO:0000256" key="1">
    <source>
        <dbReference type="SAM" id="Phobius"/>
    </source>
</evidence>
<keyword evidence="1" id="KW-1133">Transmembrane helix</keyword>
<proteinExistence type="predicted"/>
<evidence type="ECO:0000313" key="3">
    <source>
        <dbReference type="Proteomes" id="UP000010312"/>
    </source>
</evidence>
<name>J1SE08_9STRE</name>
<dbReference type="Proteomes" id="UP000010312">
    <property type="component" value="Unassembled WGS sequence"/>
</dbReference>
<comment type="caution">
    <text evidence="2">The sequence shown here is derived from an EMBL/GenBank/DDBJ whole genome shotgun (WGS) entry which is preliminary data.</text>
</comment>
<evidence type="ECO:0000313" key="2">
    <source>
        <dbReference type="EMBL" id="EJG87870.1"/>
    </source>
</evidence>
<feature type="transmembrane region" description="Helical" evidence="1">
    <location>
        <begin position="46"/>
        <end position="65"/>
    </location>
</feature>
<keyword evidence="1" id="KW-0472">Membrane</keyword>
<gene>
    <name evidence="2" type="ORF">SPAR10_0482</name>
</gene>
<dbReference type="EMBL" id="ALCH01000003">
    <property type="protein sequence ID" value="EJG87870.1"/>
    <property type="molecule type" value="Genomic_DNA"/>
</dbReference>
<sequence length="70" mass="7941">MKIKMKDFIAGIGEINVIVYLIYVCTGLAPLFHILIIGSEMTTGKIVLTILGVLYAIFLTIAKIYRKFFW</sequence>
<evidence type="ECO:0008006" key="4">
    <source>
        <dbReference type="Google" id="ProtNLM"/>
    </source>
</evidence>
<keyword evidence="1" id="KW-0812">Transmembrane</keyword>